<evidence type="ECO:0000313" key="2">
    <source>
        <dbReference type="EMBL" id="CCA22216.1"/>
    </source>
</evidence>
<dbReference type="Gene3D" id="3.10.10.10">
    <property type="entry name" value="HIV Type 1 Reverse Transcriptase, subunit A, domain 1"/>
    <property type="match status" value="1"/>
</dbReference>
<dbReference type="InterPro" id="IPR043502">
    <property type="entry name" value="DNA/RNA_pol_sf"/>
</dbReference>
<accession>F0WLQ0</accession>
<sequence>RQSVRFQLSWLLYSRYRIRICMTSYYEEKSALKSSNRKQNLQSRWTRDGYLTQSRCNANTDTVEDNKIRGVINSLCELDSKSCGEAMMSQGKHKWMTAVSEELKALEENGDPGISMIVGRPVISRLGYSLDTLLVIAKQKDSCGMKKTDGPKDSDIQSNLIRIQQVCTKTLFGSLEGDEDDQRDFRTAFSEMQQSSNDTVRLELKKKIKNAKDNDFFRLKFGQDPAVEVDPLRVILGEDAPPVRCRLRRYAPLHQQFLETHMKELANAGLVFENHRSHWASPPRIVAKKEPGQYRMTVDTRAVNAKTEAMRWPMPHLESVIACVEGAEVFFSIDWFRGYWQIPLHHESQELHTIMTHTGLWTPNRVLMGATDAVVYCQGVVEQIFGPLLYHKVLACLDDILGYAKTEGDLLDILKEVLENCPSFGLKLNPKKCKFFERITKCWPGRYETSDNCRAIAAVPLSGQPDEVQHPTLLRAHSAIYMLLRQNGFRLFIDYRNLVHMFDPLASINHFARYQVDKLQHLAMNLTNFQYKIDFISGEDIVWSDMLSRWGAAPVKNVQEKQFAWPAMNEVPEVQNENLSDKASKDRPIKCTKRVDTAELKRKQARDRRSKRQGVHCVNFEIDDFILVAQVFS</sequence>
<feature type="non-terminal residue" evidence="2">
    <location>
        <position position="1"/>
    </location>
</feature>
<dbReference type="AlphaFoldDB" id="F0WLQ0"/>
<dbReference type="Gene3D" id="3.30.70.270">
    <property type="match status" value="1"/>
</dbReference>
<dbReference type="InterPro" id="IPR000477">
    <property type="entry name" value="RT_dom"/>
</dbReference>
<feature type="domain" description="Reverse transcriptase" evidence="1">
    <location>
        <begin position="267"/>
        <end position="448"/>
    </location>
</feature>
<protein>
    <submittedName>
        <fullName evidence="2">AlNc14C148G7434 protein</fullName>
    </submittedName>
</protein>
<dbReference type="InterPro" id="IPR051320">
    <property type="entry name" value="Viral_Replic_Matur_Polypro"/>
</dbReference>
<dbReference type="Pfam" id="PF00078">
    <property type="entry name" value="RVT_1"/>
    <property type="match status" value="1"/>
</dbReference>
<dbReference type="PANTHER" id="PTHR33064:SF37">
    <property type="entry name" value="RIBONUCLEASE H"/>
    <property type="match status" value="1"/>
</dbReference>
<dbReference type="PROSITE" id="PS50878">
    <property type="entry name" value="RT_POL"/>
    <property type="match status" value="1"/>
</dbReference>
<name>F0WLQ0_9STRA</name>
<reference evidence="2" key="2">
    <citation type="submission" date="2011-02" db="EMBL/GenBank/DDBJ databases">
        <authorList>
            <person name="MacLean D."/>
        </authorList>
    </citation>
    <scope>NUCLEOTIDE SEQUENCE</scope>
</reference>
<evidence type="ECO:0000259" key="1">
    <source>
        <dbReference type="PROSITE" id="PS50878"/>
    </source>
</evidence>
<reference evidence="2" key="1">
    <citation type="journal article" date="2011" name="PLoS Biol.">
        <title>Gene gain and loss during evolution of obligate parasitism in the white rust pathogen of Arabidopsis thaliana.</title>
        <authorList>
            <person name="Kemen E."/>
            <person name="Gardiner A."/>
            <person name="Schultz-Larsen T."/>
            <person name="Kemen A.C."/>
            <person name="Balmuth A.L."/>
            <person name="Robert-Seilaniantz A."/>
            <person name="Bailey K."/>
            <person name="Holub E."/>
            <person name="Studholme D.J."/>
            <person name="Maclean D."/>
            <person name="Jones J.D."/>
        </authorList>
    </citation>
    <scope>NUCLEOTIDE SEQUENCE</scope>
</reference>
<gene>
    <name evidence="2" type="primary">AlNc14C148G7434</name>
    <name evidence="2" type="ORF">ALNC14_083590</name>
</gene>
<dbReference type="InterPro" id="IPR043128">
    <property type="entry name" value="Rev_trsase/Diguanyl_cyclase"/>
</dbReference>
<organism evidence="2">
    <name type="scientific">Albugo laibachii Nc14</name>
    <dbReference type="NCBI Taxonomy" id="890382"/>
    <lineage>
        <taxon>Eukaryota</taxon>
        <taxon>Sar</taxon>
        <taxon>Stramenopiles</taxon>
        <taxon>Oomycota</taxon>
        <taxon>Peronosporomycetes</taxon>
        <taxon>Albuginales</taxon>
        <taxon>Albuginaceae</taxon>
        <taxon>Albugo</taxon>
    </lineage>
</organism>
<dbReference type="CDD" id="cd01647">
    <property type="entry name" value="RT_LTR"/>
    <property type="match status" value="1"/>
</dbReference>
<dbReference type="HOGENOM" id="CLU_441206_0_0_1"/>
<proteinExistence type="predicted"/>
<dbReference type="SUPFAM" id="SSF56672">
    <property type="entry name" value="DNA/RNA polymerases"/>
    <property type="match status" value="1"/>
</dbReference>
<dbReference type="EMBL" id="FR824193">
    <property type="protein sequence ID" value="CCA22216.1"/>
    <property type="molecule type" value="Genomic_DNA"/>
</dbReference>
<dbReference type="PANTHER" id="PTHR33064">
    <property type="entry name" value="POL PROTEIN"/>
    <property type="match status" value="1"/>
</dbReference>